<dbReference type="EMBL" id="BMTL01000005">
    <property type="protein sequence ID" value="GGR77471.1"/>
    <property type="molecule type" value="Genomic_DNA"/>
</dbReference>
<gene>
    <name evidence="1" type="ORF">GCM10010269_15910</name>
</gene>
<name>A0A918L277_9ACTN</name>
<accession>A0A918L277</accession>
<dbReference type="Proteomes" id="UP000606194">
    <property type="component" value="Unassembled WGS sequence"/>
</dbReference>
<dbReference type="AlphaFoldDB" id="A0A918L277"/>
<reference evidence="1" key="1">
    <citation type="journal article" date="2014" name="Int. J. Syst. Evol. Microbiol.">
        <title>Complete genome sequence of Corynebacterium casei LMG S-19264T (=DSM 44701T), isolated from a smear-ripened cheese.</title>
        <authorList>
            <consortium name="US DOE Joint Genome Institute (JGI-PGF)"/>
            <person name="Walter F."/>
            <person name="Albersmeier A."/>
            <person name="Kalinowski J."/>
            <person name="Ruckert C."/>
        </authorList>
    </citation>
    <scope>NUCLEOTIDE SEQUENCE</scope>
    <source>
        <strain evidence="1">JCM 4386</strain>
    </source>
</reference>
<evidence type="ECO:0000313" key="1">
    <source>
        <dbReference type="EMBL" id="GGR77471.1"/>
    </source>
</evidence>
<keyword evidence="2" id="KW-1185">Reference proteome</keyword>
<proteinExistence type="predicted"/>
<evidence type="ECO:0000313" key="2">
    <source>
        <dbReference type="Proteomes" id="UP000606194"/>
    </source>
</evidence>
<sequence length="140" mass="16260">MPRRSPGEIRARLLPRRMHHRRAPVIHGLSASANRQITVFERRHGLPAGQVAHAFRRWSDVARRPCEKTDRFYECDDIDLRNGIYHVRTLLEITLHALRTKARRELAAAVGPADDTNLRRTLNNPFAATGLPWWMRRIDV</sequence>
<organism evidence="1 2">
    <name type="scientific">Streptomyces humidus</name>
    <dbReference type="NCBI Taxonomy" id="52259"/>
    <lineage>
        <taxon>Bacteria</taxon>
        <taxon>Bacillati</taxon>
        <taxon>Actinomycetota</taxon>
        <taxon>Actinomycetes</taxon>
        <taxon>Kitasatosporales</taxon>
        <taxon>Streptomycetaceae</taxon>
        <taxon>Streptomyces</taxon>
    </lineage>
</organism>
<protein>
    <submittedName>
        <fullName evidence="1">Uncharacterized protein</fullName>
    </submittedName>
</protein>
<comment type="caution">
    <text evidence="1">The sequence shown here is derived from an EMBL/GenBank/DDBJ whole genome shotgun (WGS) entry which is preliminary data.</text>
</comment>
<reference evidence="1" key="2">
    <citation type="submission" date="2020-09" db="EMBL/GenBank/DDBJ databases">
        <authorList>
            <person name="Sun Q."/>
            <person name="Ohkuma M."/>
        </authorList>
    </citation>
    <scope>NUCLEOTIDE SEQUENCE</scope>
    <source>
        <strain evidence="1">JCM 4386</strain>
    </source>
</reference>